<dbReference type="AlphaFoldDB" id="A0A3S5FHG2"/>
<accession>A0A3S5FHG2</accession>
<keyword evidence="3" id="KW-1185">Reference proteome</keyword>
<reference evidence="2" key="1">
    <citation type="submission" date="2018-11" db="EMBL/GenBank/DDBJ databases">
        <authorList>
            <consortium name="Pathogen Informatics"/>
        </authorList>
    </citation>
    <scope>NUCLEOTIDE SEQUENCE</scope>
</reference>
<dbReference type="EMBL" id="CAAALY010293926">
    <property type="protein sequence ID" value="VEL44300.1"/>
    <property type="molecule type" value="Genomic_DNA"/>
</dbReference>
<organism evidence="2 3">
    <name type="scientific">Protopolystoma xenopodis</name>
    <dbReference type="NCBI Taxonomy" id="117903"/>
    <lineage>
        <taxon>Eukaryota</taxon>
        <taxon>Metazoa</taxon>
        <taxon>Spiralia</taxon>
        <taxon>Lophotrochozoa</taxon>
        <taxon>Platyhelminthes</taxon>
        <taxon>Monogenea</taxon>
        <taxon>Polyopisthocotylea</taxon>
        <taxon>Polystomatidea</taxon>
        <taxon>Polystomatidae</taxon>
        <taxon>Protopolystoma</taxon>
    </lineage>
</organism>
<gene>
    <name evidence="2" type="ORF">PXEA_LOCUS37740</name>
</gene>
<dbReference type="Proteomes" id="UP000784294">
    <property type="component" value="Unassembled WGS sequence"/>
</dbReference>
<name>A0A3S5FHG2_9PLAT</name>
<evidence type="ECO:0000313" key="2">
    <source>
        <dbReference type="EMBL" id="VEL44300.1"/>
    </source>
</evidence>
<feature type="compositionally biased region" description="Basic and acidic residues" evidence="1">
    <location>
        <begin position="16"/>
        <end position="26"/>
    </location>
</feature>
<sequence>MVTHDRPTRQFPTETGRSDSTLERRQTGRRVRRTHLRAERASVKSRHGYKRKAGVGGEAAVSSKRRLAVPLEACRTDSESERSARSTRLDAYASAGLEPEAWLLGRLQLLPPQAEPLEG</sequence>
<protein>
    <submittedName>
        <fullName evidence="2">Uncharacterized protein</fullName>
    </submittedName>
</protein>
<feature type="region of interest" description="Disordered" evidence="1">
    <location>
        <begin position="1"/>
        <end position="57"/>
    </location>
</feature>
<feature type="compositionally biased region" description="Basic residues" evidence="1">
    <location>
        <begin position="43"/>
        <end position="53"/>
    </location>
</feature>
<feature type="non-terminal residue" evidence="2">
    <location>
        <position position="1"/>
    </location>
</feature>
<comment type="caution">
    <text evidence="2">The sequence shown here is derived from an EMBL/GenBank/DDBJ whole genome shotgun (WGS) entry which is preliminary data.</text>
</comment>
<proteinExistence type="predicted"/>
<evidence type="ECO:0000256" key="1">
    <source>
        <dbReference type="SAM" id="MobiDB-lite"/>
    </source>
</evidence>
<evidence type="ECO:0000313" key="3">
    <source>
        <dbReference type="Proteomes" id="UP000784294"/>
    </source>
</evidence>